<organism evidence="1 2">
    <name type="scientific">Colletotrichum musicola</name>
    <dbReference type="NCBI Taxonomy" id="2175873"/>
    <lineage>
        <taxon>Eukaryota</taxon>
        <taxon>Fungi</taxon>
        <taxon>Dikarya</taxon>
        <taxon>Ascomycota</taxon>
        <taxon>Pezizomycotina</taxon>
        <taxon>Sordariomycetes</taxon>
        <taxon>Hypocreomycetidae</taxon>
        <taxon>Glomerellales</taxon>
        <taxon>Glomerellaceae</taxon>
        <taxon>Colletotrichum</taxon>
        <taxon>Colletotrichum orchidearum species complex</taxon>
    </lineage>
</organism>
<reference evidence="1" key="1">
    <citation type="journal article" date="2020" name="Phytopathology">
        <title>Genome Sequence Resources of Colletotrichum truncatum, C. plurivorum, C. musicola, and C. sojae: Four Species Pathogenic to Soybean (Glycine max).</title>
        <authorList>
            <person name="Rogerio F."/>
            <person name="Boufleur T.R."/>
            <person name="Ciampi-Guillardi M."/>
            <person name="Sukno S.A."/>
            <person name="Thon M.R."/>
            <person name="Massola Junior N.S."/>
            <person name="Baroncelli R."/>
        </authorList>
    </citation>
    <scope>NUCLEOTIDE SEQUENCE</scope>
    <source>
        <strain evidence="1">LFN0074</strain>
    </source>
</reference>
<dbReference type="Proteomes" id="UP000639643">
    <property type="component" value="Unassembled WGS sequence"/>
</dbReference>
<dbReference type="AlphaFoldDB" id="A0A8H6J4B7"/>
<comment type="caution">
    <text evidence="1">The sequence shown here is derived from an EMBL/GenBank/DDBJ whole genome shotgun (WGS) entry which is preliminary data.</text>
</comment>
<accession>A0A8H6J4B7</accession>
<protein>
    <submittedName>
        <fullName evidence="1">Uncharacterized protein</fullName>
    </submittedName>
</protein>
<dbReference type="EMBL" id="WIGM01001062">
    <property type="protein sequence ID" value="KAF6805755.1"/>
    <property type="molecule type" value="Genomic_DNA"/>
</dbReference>
<dbReference type="OrthoDB" id="6133115at2759"/>
<gene>
    <name evidence="1" type="ORF">CMUS01_14543</name>
</gene>
<sequence length="71" mass="8367">MWSYVYFCVGEVQGRTFEEIEGFFRDCILAKHWVKQPRAIPGEEADKAINMDVKEIKLELPKDEHLILVKK</sequence>
<evidence type="ECO:0000313" key="2">
    <source>
        <dbReference type="Proteomes" id="UP000639643"/>
    </source>
</evidence>
<proteinExistence type="predicted"/>
<name>A0A8H6J4B7_9PEZI</name>
<evidence type="ECO:0000313" key="1">
    <source>
        <dbReference type="EMBL" id="KAF6805755.1"/>
    </source>
</evidence>
<keyword evidence="2" id="KW-1185">Reference proteome</keyword>